<dbReference type="Pfam" id="PF00176">
    <property type="entry name" value="SNF2-rel_dom"/>
    <property type="match status" value="1"/>
</dbReference>
<dbReference type="InterPro" id="IPR000330">
    <property type="entry name" value="SNF2_N"/>
</dbReference>
<keyword evidence="1" id="KW-0378">Hydrolase</keyword>
<name>A0A4Q7NNN5_9ACTN</name>
<organism evidence="6 7">
    <name type="scientific">Motilibacter rhizosphaerae</name>
    <dbReference type="NCBI Taxonomy" id="598652"/>
    <lineage>
        <taxon>Bacteria</taxon>
        <taxon>Bacillati</taxon>
        <taxon>Actinomycetota</taxon>
        <taxon>Actinomycetes</taxon>
        <taxon>Motilibacterales</taxon>
        <taxon>Motilibacteraceae</taxon>
        <taxon>Motilibacter</taxon>
    </lineage>
</organism>
<dbReference type="Gene3D" id="3.40.50.300">
    <property type="entry name" value="P-loop containing nucleotide triphosphate hydrolases"/>
    <property type="match status" value="1"/>
</dbReference>
<evidence type="ECO:0000313" key="7">
    <source>
        <dbReference type="Proteomes" id="UP000293638"/>
    </source>
</evidence>
<gene>
    <name evidence="6" type="ORF">EV189_2280</name>
</gene>
<evidence type="ECO:0000259" key="5">
    <source>
        <dbReference type="PROSITE" id="PS51194"/>
    </source>
</evidence>
<evidence type="ECO:0000259" key="4">
    <source>
        <dbReference type="PROSITE" id="PS51192"/>
    </source>
</evidence>
<dbReference type="InterPro" id="IPR014001">
    <property type="entry name" value="Helicase_ATP-bd"/>
</dbReference>
<keyword evidence="2" id="KW-0863">Zinc-finger</keyword>
<dbReference type="PROSITE" id="PS51194">
    <property type="entry name" value="HELICASE_CTER"/>
    <property type="match status" value="1"/>
</dbReference>
<proteinExistence type="predicted"/>
<dbReference type="GO" id="GO:0005524">
    <property type="term" value="F:ATP binding"/>
    <property type="evidence" value="ECO:0007669"/>
    <property type="project" value="InterPro"/>
</dbReference>
<comment type="caution">
    <text evidence="6">The sequence shown here is derived from an EMBL/GenBank/DDBJ whole genome shotgun (WGS) entry which is preliminary data.</text>
</comment>
<dbReference type="Proteomes" id="UP000293638">
    <property type="component" value="Unassembled WGS sequence"/>
</dbReference>
<dbReference type="Pfam" id="PF04434">
    <property type="entry name" value="SWIM"/>
    <property type="match status" value="1"/>
</dbReference>
<dbReference type="GO" id="GO:0008270">
    <property type="term" value="F:zinc ion binding"/>
    <property type="evidence" value="ECO:0007669"/>
    <property type="project" value="UniProtKB-KW"/>
</dbReference>
<evidence type="ECO:0000313" key="6">
    <source>
        <dbReference type="EMBL" id="RZS86864.1"/>
    </source>
</evidence>
<dbReference type="SMART" id="SM00487">
    <property type="entry name" value="DEXDc"/>
    <property type="match status" value="1"/>
</dbReference>
<dbReference type="GO" id="GO:0016787">
    <property type="term" value="F:hydrolase activity"/>
    <property type="evidence" value="ECO:0007669"/>
    <property type="project" value="UniProtKB-KW"/>
</dbReference>
<keyword evidence="2" id="KW-0479">Metal-binding</keyword>
<dbReference type="SUPFAM" id="SSF52540">
    <property type="entry name" value="P-loop containing nucleoside triphosphate hydrolases"/>
    <property type="match status" value="2"/>
</dbReference>
<feature type="domain" description="SWIM-type" evidence="3">
    <location>
        <begin position="58"/>
        <end position="92"/>
    </location>
</feature>
<dbReference type="InterPro" id="IPR038718">
    <property type="entry name" value="SNF2-like_sf"/>
</dbReference>
<keyword evidence="2" id="KW-0862">Zinc</keyword>
<dbReference type="PROSITE" id="PS51192">
    <property type="entry name" value="HELICASE_ATP_BIND_1"/>
    <property type="match status" value="1"/>
</dbReference>
<dbReference type="InterPro" id="IPR001650">
    <property type="entry name" value="Helicase_C-like"/>
</dbReference>
<dbReference type="CDD" id="cd18793">
    <property type="entry name" value="SF2_C_SNF"/>
    <property type="match status" value="1"/>
</dbReference>
<evidence type="ECO:0000256" key="1">
    <source>
        <dbReference type="ARBA" id="ARBA00022801"/>
    </source>
</evidence>
<reference evidence="6 7" key="1">
    <citation type="submission" date="2019-02" db="EMBL/GenBank/DDBJ databases">
        <title>Genomic Encyclopedia of Type Strains, Phase IV (KMG-IV): sequencing the most valuable type-strain genomes for metagenomic binning, comparative biology and taxonomic classification.</title>
        <authorList>
            <person name="Goeker M."/>
        </authorList>
    </citation>
    <scope>NUCLEOTIDE SEQUENCE [LARGE SCALE GENOMIC DNA]</scope>
    <source>
        <strain evidence="6 7">DSM 45622</strain>
    </source>
</reference>
<dbReference type="RefSeq" id="WP_130493080.1">
    <property type="nucleotide sequence ID" value="NZ_SGXD01000003.1"/>
</dbReference>
<sequence>MARSLDALADAEIRALVGTRAYELGRALAEAGRVTGLTRDAASGEISGLVKGTMPAPYQVLVAPKGKGVAGHCSCPVAFDCKHVAALLLAARTGPAGSSWQRSLAAVVETVPASRGKPLALLVDAVATPAVGQRTRQELRLRPLCQGAKGQWVKTGVSWLDLRRTDLLGRYDKAQREALRDIAQAHAAVSGAYYYGSSSSSIRVTDFGPTALRLLQRAAARGVALVDDRLRPVALAESAPVALDLADEDGAIRLQPVLQHAAGGVPLSELDLVGEPPVGAFSHDPRVVAALAPDQQDASLVVVPFPEQLDDRLRELWRATEPLTIPATESAAFFSGYYPALRQVAPLVSRDGSVSPPEVEPPVLALTIAWSGLEADLAWGFEYRVGDAVTRVPLTGAASGVSRDLDEEHRVLDALSDRVQRFLDMPPHVRDMDAVELVQEVLPLLRSSGVRLTELGERPDFRPVTLPPVIGITAEETGRHRDWYDLAVTVSVDGEVVPFDKLFRSLVQGRTHLMLEGGSYLDLRRPELETLRELIEEAERVQDRTSENLSLSVYQVGLWQELLRLGIVQSQSERWNTAVRGLLELPDAPPPPEPPGLQAELRPYQRAGFQWLAFLWQHQLGGILADDMGLGKTLQTLALVLHARAASPAGGPFLVVAPTSVVAGWAREAARFAPGLDVRTVTATTSKRRVPLAEDIAGADVVVTSYTLLRIDEPSYSALDWAGLVLDEAQYVKNPRGRTYAAARKISAPFRLAVTGTPLENSLLDLWSLLSIAAPGLYPDHEVFTEIYQRPIERGNHPELLAQLHRRVRPLMLRRTKEQVASELPPKQEQILDVPLEPKHFRVYQAHLNRERRKVMGLLHDFKRNRFEILKSLTMLRQLALAPELVDPEYTGLPSSKIEVLLEQLVEVVAEGHQVLVFSQFTRFLQLVRTRLDSAGIRSAYLDGRTRDREAPIAEFSSGAASVFLISLKAGGVGLNLTAADYVYILDPWWNPAVEAQAVDRAHRIGQDKPVMVYRLVATGTIEEKVQDLKAKKEALFRQVVDDDGAVSGPLTADDVRGLLG</sequence>
<dbReference type="Gene3D" id="3.40.50.10810">
    <property type="entry name" value="Tandem AAA-ATPase domain"/>
    <property type="match status" value="1"/>
</dbReference>
<feature type="domain" description="Helicase ATP-binding" evidence="4">
    <location>
        <begin position="613"/>
        <end position="776"/>
    </location>
</feature>
<dbReference type="InterPro" id="IPR027417">
    <property type="entry name" value="P-loop_NTPase"/>
</dbReference>
<dbReference type="EMBL" id="SGXD01000003">
    <property type="protein sequence ID" value="RZS86864.1"/>
    <property type="molecule type" value="Genomic_DNA"/>
</dbReference>
<evidence type="ECO:0000256" key="2">
    <source>
        <dbReference type="PROSITE-ProRule" id="PRU00325"/>
    </source>
</evidence>
<keyword evidence="7" id="KW-1185">Reference proteome</keyword>
<dbReference type="PANTHER" id="PTHR10799">
    <property type="entry name" value="SNF2/RAD54 HELICASE FAMILY"/>
    <property type="match status" value="1"/>
</dbReference>
<dbReference type="Pfam" id="PF00271">
    <property type="entry name" value="Helicase_C"/>
    <property type="match status" value="1"/>
</dbReference>
<dbReference type="AlphaFoldDB" id="A0A4Q7NNN5"/>
<dbReference type="OrthoDB" id="9760715at2"/>
<evidence type="ECO:0000259" key="3">
    <source>
        <dbReference type="PROSITE" id="PS50966"/>
    </source>
</evidence>
<dbReference type="InterPro" id="IPR049730">
    <property type="entry name" value="SNF2/RAD54-like_C"/>
</dbReference>
<protein>
    <submittedName>
        <fullName evidence="6">SWIM zinc finger protein</fullName>
    </submittedName>
</protein>
<feature type="domain" description="Helicase C-terminal" evidence="5">
    <location>
        <begin position="901"/>
        <end position="1048"/>
    </location>
</feature>
<dbReference type="SMART" id="SM00490">
    <property type="entry name" value="HELICc"/>
    <property type="match status" value="1"/>
</dbReference>
<accession>A0A4Q7NNN5</accession>
<dbReference type="PROSITE" id="PS50966">
    <property type="entry name" value="ZF_SWIM"/>
    <property type="match status" value="1"/>
</dbReference>
<dbReference type="InterPro" id="IPR007527">
    <property type="entry name" value="Znf_SWIM"/>
</dbReference>